<dbReference type="InterPro" id="IPR008792">
    <property type="entry name" value="PQQD"/>
</dbReference>
<protein>
    <submittedName>
        <fullName evidence="1">PqqD family peptide modification chaperone</fullName>
    </submittedName>
</protein>
<evidence type="ECO:0000313" key="1">
    <source>
        <dbReference type="EMBL" id="MBO0481291.1"/>
    </source>
</evidence>
<accession>A0ABS3I0I4</accession>
<evidence type="ECO:0000313" key="2">
    <source>
        <dbReference type="Proteomes" id="UP000664832"/>
    </source>
</evidence>
<proteinExistence type="predicted"/>
<dbReference type="EMBL" id="JAFLWI010000003">
    <property type="protein sequence ID" value="MBO0481291.1"/>
    <property type="molecule type" value="Genomic_DNA"/>
</dbReference>
<gene>
    <name evidence="1" type="ORF">JZO71_03000</name>
</gene>
<reference evidence="1 2" key="1">
    <citation type="submission" date="2021-03" db="EMBL/GenBank/DDBJ databases">
        <title>Enterococcal diversity collection.</title>
        <authorList>
            <person name="Gilmore M.S."/>
            <person name="Schwartzman J."/>
            <person name="Van Tyne D."/>
            <person name="Martin M."/>
            <person name="Earl A.M."/>
            <person name="Manson A.L."/>
            <person name="Straub T."/>
            <person name="Salamzade R."/>
            <person name="Saavedra J."/>
            <person name="Lebreton F."/>
            <person name="Prichula J."/>
            <person name="Schaufler K."/>
            <person name="Gaca A."/>
            <person name="Sgardioli B."/>
            <person name="Wagenaar J."/>
            <person name="Strong T."/>
        </authorList>
    </citation>
    <scope>NUCLEOTIDE SEQUENCE [LARGE SCALE GENOMIC DNA]</scope>
    <source>
        <strain evidence="1 2">MSG2901</strain>
    </source>
</reference>
<keyword evidence="2" id="KW-1185">Reference proteome</keyword>
<sequence length="257" mass="30072">MSINNLKPYIKDEIRQIKDNEGYSYLLFGEKKMRINSTGKQIVDLIDGKHSIGEIVGSFLNKYPLEDREKIEDSVIDFIFKLWKDGNYLNHDIDFDMAKQFLLVKNSFFLPFKMIIPKSLIGNYISPIIDFHLLDDSLKFQEIFQNSLIKFITINDDDTVDNIAFFNAFGHKSKLIILGNYNKRNNINEEKLIELKEAWHKYMQIFHNVSFGEDENLEIIIYHIKSLNEKSKINFKSVGVLRKEVGSKDLYVSSIII</sequence>
<organism evidence="1 2">
    <name type="scientific">Candidatus Enterococcus courvalinii</name>
    <dbReference type="NCBI Taxonomy" id="2815329"/>
    <lineage>
        <taxon>Bacteria</taxon>
        <taxon>Bacillati</taxon>
        <taxon>Bacillota</taxon>
        <taxon>Bacilli</taxon>
        <taxon>Lactobacillales</taxon>
        <taxon>Enterococcaceae</taxon>
        <taxon>Enterococcus</taxon>
    </lineage>
</organism>
<dbReference type="InterPro" id="IPR041881">
    <property type="entry name" value="PqqD_sf"/>
</dbReference>
<dbReference type="RefSeq" id="WP_206898121.1">
    <property type="nucleotide sequence ID" value="NZ_JAFLWI010000003.1"/>
</dbReference>
<dbReference type="Gene3D" id="1.10.10.1150">
    <property type="entry name" value="Coenzyme PQQ synthesis protein D (PqqD)"/>
    <property type="match status" value="1"/>
</dbReference>
<dbReference type="Proteomes" id="UP000664832">
    <property type="component" value="Unassembled WGS sequence"/>
</dbReference>
<dbReference type="Pfam" id="PF05402">
    <property type="entry name" value="PqqD"/>
    <property type="match status" value="1"/>
</dbReference>
<name>A0ABS3I0I4_9ENTE</name>
<comment type="caution">
    <text evidence="1">The sequence shown here is derived from an EMBL/GenBank/DDBJ whole genome shotgun (WGS) entry which is preliminary data.</text>
</comment>